<comment type="caution">
    <text evidence="7">The sequence shown here is derived from an EMBL/GenBank/DDBJ whole genome shotgun (WGS) entry which is preliminary data.</text>
</comment>
<evidence type="ECO:0000256" key="6">
    <source>
        <dbReference type="SAM" id="Phobius"/>
    </source>
</evidence>
<sequence>MTPVELLTAWKPTPLGIGLPVLLTLAYLGAVLRLRRRGVRWSRSRLLWWMLTCLLMAWTLCGAPWALRTRSDWMDGIALGMAAAVLPLGAALGDPVGLLEAVRGRGSRVIRGRIARALMYPGISSAISAVFLTVALLSGWFVPHGATPAPGWGLLMLCAFVTGLLVNLPLFAEGLLPPWANPAVKTLIAFLDGLFDAIPGIVVMLLVNLRAGGALLGIAEAIGIPMIAATLVHWVRSDAVATREVDAALDAEEPGDGLWWRADPRFEGRYGRVDAAEERP</sequence>
<gene>
    <name evidence="7" type="ORF">GCM10009768_27180</name>
</gene>
<comment type="subcellular location">
    <subcellularLocation>
        <location evidence="1">Cell membrane</location>
        <topology evidence="1">Multi-pass membrane protein</topology>
    </subcellularLocation>
</comment>
<dbReference type="InterPro" id="IPR019108">
    <property type="entry name" value="Caa3_assmbl_CtaG-rel"/>
</dbReference>
<keyword evidence="4 6" id="KW-1133">Transmembrane helix</keyword>
<feature type="transmembrane region" description="Helical" evidence="6">
    <location>
        <begin position="73"/>
        <end position="96"/>
    </location>
</feature>
<dbReference type="Pfam" id="PF09678">
    <property type="entry name" value="Caa3_CtaG"/>
    <property type="match status" value="1"/>
</dbReference>
<dbReference type="RefSeq" id="WP_344033065.1">
    <property type="nucleotide sequence ID" value="NZ_BAAAOB010000004.1"/>
</dbReference>
<proteinExistence type="predicted"/>
<organism evidence="7 8">
    <name type="scientific">Leucobacter iarius</name>
    <dbReference type="NCBI Taxonomy" id="333963"/>
    <lineage>
        <taxon>Bacteria</taxon>
        <taxon>Bacillati</taxon>
        <taxon>Actinomycetota</taxon>
        <taxon>Actinomycetes</taxon>
        <taxon>Micrococcales</taxon>
        <taxon>Microbacteriaceae</taxon>
        <taxon>Leucobacter</taxon>
    </lineage>
</organism>
<evidence type="ECO:0000313" key="8">
    <source>
        <dbReference type="Proteomes" id="UP001500851"/>
    </source>
</evidence>
<evidence type="ECO:0008006" key="9">
    <source>
        <dbReference type="Google" id="ProtNLM"/>
    </source>
</evidence>
<dbReference type="Proteomes" id="UP001500851">
    <property type="component" value="Unassembled WGS sequence"/>
</dbReference>
<evidence type="ECO:0000313" key="7">
    <source>
        <dbReference type="EMBL" id="GAA1796722.1"/>
    </source>
</evidence>
<feature type="transmembrane region" description="Helical" evidence="6">
    <location>
        <begin position="117"/>
        <end position="142"/>
    </location>
</feature>
<evidence type="ECO:0000256" key="5">
    <source>
        <dbReference type="ARBA" id="ARBA00023136"/>
    </source>
</evidence>
<keyword evidence="2" id="KW-1003">Cell membrane</keyword>
<feature type="transmembrane region" description="Helical" evidence="6">
    <location>
        <begin position="46"/>
        <end position="67"/>
    </location>
</feature>
<evidence type="ECO:0000256" key="2">
    <source>
        <dbReference type="ARBA" id="ARBA00022475"/>
    </source>
</evidence>
<feature type="transmembrane region" description="Helical" evidence="6">
    <location>
        <begin position="15"/>
        <end position="34"/>
    </location>
</feature>
<dbReference type="EMBL" id="BAAAOB010000004">
    <property type="protein sequence ID" value="GAA1796722.1"/>
    <property type="molecule type" value="Genomic_DNA"/>
</dbReference>
<accession>A0ABP4XYR3</accession>
<name>A0ABP4XYR3_9MICO</name>
<evidence type="ECO:0000256" key="3">
    <source>
        <dbReference type="ARBA" id="ARBA00022692"/>
    </source>
</evidence>
<keyword evidence="3 6" id="KW-0812">Transmembrane</keyword>
<evidence type="ECO:0000256" key="1">
    <source>
        <dbReference type="ARBA" id="ARBA00004651"/>
    </source>
</evidence>
<keyword evidence="8" id="KW-1185">Reference proteome</keyword>
<feature type="transmembrane region" description="Helical" evidence="6">
    <location>
        <begin position="188"/>
        <end position="207"/>
    </location>
</feature>
<evidence type="ECO:0000256" key="4">
    <source>
        <dbReference type="ARBA" id="ARBA00022989"/>
    </source>
</evidence>
<reference evidence="8" key="1">
    <citation type="journal article" date="2019" name="Int. J. Syst. Evol. Microbiol.">
        <title>The Global Catalogue of Microorganisms (GCM) 10K type strain sequencing project: providing services to taxonomists for standard genome sequencing and annotation.</title>
        <authorList>
            <consortium name="The Broad Institute Genomics Platform"/>
            <consortium name="The Broad Institute Genome Sequencing Center for Infectious Disease"/>
            <person name="Wu L."/>
            <person name="Ma J."/>
        </authorList>
    </citation>
    <scope>NUCLEOTIDE SEQUENCE [LARGE SCALE GENOMIC DNA]</scope>
    <source>
        <strain evidence="8">JCM 14736</strain>
    </source>
</reference>
<keyword evidence="5 6" id="KW-0472">Membrane</keyword>
<protein>
    <recommendedName>
        <fullName evidence="9">Cytochrome c oxidase assembly protein</fullName>
    </recommendedName>
</protein>
<feature type="transmembrane region" description="Helical" evidence="6">
    <location>
        <begin position="154"/>
        <end position="176"/>
    </location>
</feature>
<feature type="transmembrane region" description="Helical" evidence="6">
    <location>
        <begin position="213"/>
        <end position="235"/>
    </location>
</feature>